<evidence type="ECO:0000313" key="9">
    <source>
        <dbReference type="EMBL" id="MBD1380495.1"/>
    </source>
</evidence>
<feature type="transmembrane region" description="Helical" evidence="7">
    <location>
        <begin position="74"/>
        <end position="97"/>
    </location>
</feature>
<dbReference type="PROSITE" id="PS50928">
    <property type="entry name" value="ABC_TM1"/>
    <property type="match status" value="1"/>
</dbReference>
<evidence type="ECO:0000313" key="10">
    <source>
        <dbReference type="Proteomes" id="UP000626844"/>
    </source>
</evidence>
<evidence type="ECO:0000256" key="2">
    <source>
        <dbReference type="ARBA" id="ARBA00022448"/>
    </source>
</evidence>
<feature type="domain" description="ABC transmembrane type-1" evidence="8">
    <location>
        <begin position="74"/>
        <end position="263"/>
    </location>
</feature>
<evidence type="ECO:0000256" key="3">
    <source>
        <dbReference type="ARBA" id="ARBA00022475"/>
    </source>
</evidence>
<protein>
    <submittedName>
        <fullName evidence="9">Carbohydrate ABC transporter permease</fullName>
    </submittedName>
</protein>
<keyword evidence="3" id="KW-1003">Cell membrane</keyword>
<keyword evidence="4 7" id="KW-0812">Transmembrane</keyword>
<evidence type="ECO:0000256" key="5">
    <source>
        <dbReference type="ARBA" id="ARBA00022989"/>
    </source>
</evidence>
<dbReference type="Proteomes" id="UP000626844">
    <property type="component" value="Unassembled WGS sequence"/>
</dbReference>
<gene>
    <name evidence="9" type="ORF">IC621_09655</name>
</gene>
<feature type="transmembrane region" description="Helical" evidence="7">
    <location>
        <begin position="20"/>
        <end position="40"/>
    </location>
</feature>
<keyword evidence="2 7" id="KW-0813">Transport</keyword>
<evidence type="ECO:0000256" key="7">
    <source>
        <dbReference type="RuleBase" id="RU363032"/>
    </source>
</evidence>
<name>A0A926RXB6_9BACI</name>
<feature type="transmembrane region" description="Helical" evidence="7">
    <location>
        <begin position="109"/>
        <end position="130"/>
    </location>
</feature>
<dbReference type="Gene3D" id="1.10.3720.10">
    <property type="entry name" value="MetI-like"/>
    <property type="match status" value="1"/>
</dbReference>
<evidence type="ECO:0000259" key="8">
    <source>
        <dbReference type="PROSITE" id="PS50928"/>
    </source>
</evidence>
<sequence>MTPYNHKHLSLMGQITKHFLLISLSLLAVLPVGWMLITSFREESVIYSLNLFSPHWTLENYEAAWKAIPIVKMLINSSIVAIGQTFFQLFSSVLAAYAFTRWNFRGQKLLYTLISLTWLVPFQVTMIPNYVTITNVGWDNTLLGLIIPNAVSAFAILSLYQAFKSFPKALIEAAYIEGASNWMILWKIIFPNLRASIASLGVLLFISAWNDYFWPLMVTNQLENTTVQIGLRMFMSSDINMWGPLMAASTLSCLPILAVYLILQRQIIDSFVKWGIR</sequence>
<dbReference type="CDD" id="cd06261">
    <property type="entry name" value="TM_PBP2"/>
    <property type="match status" value="1"/>
</dbReference>
<evidence type="ECO:0000256" key="6">
    <source>
        <dbReference type="ARBA" id="ARBA00023136"/>
    </source>
</evidence>
<dbReference type="RefSeq" id="WP_191158089.1">
    <property type="nucleotide sequence ID" value="NZ_JACXAI010000010.1"/>
</dbReference>
<proteinExistence type="inferred from homology"/>
<feature type="transmembrane region" description="Helical" evidence="7">
    <location>
        <begin position="241"/>
        <end position="263"/>
    </location>
</feature>
<evidence type="ECO:0000256" key="4">
    <source>
        <dbReference type="ARBA" id="ARBA00022692"/>
    </source>
</evidence>
<evidence type="ECO:0000256" key="1">
    <source>
        <dbReference type="ARBA" id="ARBA00004651"/>
    </source>
</evidence>
<feature type="transmembrane region" description="Helical" evidence="7">
    <location>
        <begin position="184"/>
        <end position="209"/>
    </location>
</feature>
<comment type="similarity">
    <text evidence="7">Belongs to the binding-protein-dependent transport system permease family.</text>
</comment>
<dbReference type="Pfam" id="PF00528">
    <property type="entry name" value="BPD_transp_1"/>
    <property type="match status" value="1"/>
</dbReference>
<comment type="caution">
    <text evidence="9">The sequence shown here is derived from an EMBL/GenBank/DDBJ whole genome shotgun (WGS) entry which is preliminary data.</text>
</comment>
<dbReference type="InterPro" id="IPR000515">
    <property type="entry name" value="MetI-like"/>
</dbReference>
<dbReference type="PANTHER" id="PTHR43744:SF8">
    <property type="entry name" value="SN-GLYCEROL-3-PHOSPHATE TRANSPORT SYSTEM PERMEASE PROTEIN UGPE"/>
    <property type="match status" value="1"/>
</dbReference>
<keyword evidence="5 7" id="KW-1133">Transmembrane helix</keyword>
<dbReference type="PANTHER" id="PTHR43744">
    <property type="entry name" value="ABC TRANSPORTER PERMEASE PROTEIN MG189-RELATED-RELATED"/>
    <property type="match status" value="1"/>
</dbReference>
<dbReference type="InterPro" id="IPR035906">
    <property type="entry name" value="MetI-like_sf"/>
</dbReference>
<feature type="transmembrane region" description="Helical" evidence="7">
    <location>
        <begin position="142"/>
        <end position="163"/>
    </location>
</feature>
<keyword evidence="6 7" id="KW-0472">Membrane</keyword>
<comment type="subcellular location">
    <subcellularLocation>
        <location evidence="1 7">Cell membrane</location>
        <topology evidence="1 7">Multi-pass membrane protein</topology>
    </subcellularLocation>
</comment>
<keyword evidence="10" id="KW-1185">Reference proteome</keyword>
<accession>A0A926RXB6</accession>
<dbReference type="AlphaFoldDB" id="A0A926RXB6"/>
<dbReference type="GO" id="GO:0005886">
    <property type="term" value="C:plasma membrane"/>
    <property type="evidence" value="ECO:0007669"/>
    <property type="project" value="UniProtKB-SubCell"/>
</dbReference>
<reference evidence="9" key="1">
    <citation type="submission" date="2020-09" db="EMBL/GenBank/DDBJ databases">
        <title>A novel bacterium of genus Bacillus, isolated from South China Sea.</title>
        <authorList>
            <person name="Huang H."/>
            <person name="Mo K."/>
            <person name="Hu Y."/>
        </authorList>
    </citation>
    <scope>NUCLEOTIDE SEQUENCE</scope>
    <source>
        <strain evidence="9">IB182487</strain>
    </source>
</reference>
<organism evidence="9 10">
    <name type="scientific">Metabacillus arenae</name>
    <dbReference type="NCBI Taxonomy" id="2771434"/>
    <lineage>
        <taxon>Bacteria</taxon>
        <taxon>Bacillati</taxon>
        <taxon>Bacillota</taxon>
        <taxon>Bacilli</taxon>
        <taxon>Bacillales</taxon>
        <taxon>Bacillaceae</taxon>
        <taxon>Metabacillus</taxon>
    </lineage>
</organism>
<dbReference type="SUPFAM" id="SSF161098">
    <property type="entry name" value="MetI-like"/>
    <property type="match status" value="1"/>
</dbReference>
<dbReference type="GO" id="GO:0055085">
    <property type="term" value="P:transmembrane transport"/>
    <property type="evidence" value="ECO:0007669"/>
    <property type="project" value="InterPro"/>
</dbReference>
<dbReference type="EMBL" id="JACXAI010000010">
    <property type="protein sequence ID" value="MBD1380495.1"/>
    <property type="molecule type" value="Genomic_DNA"/>
</dbReference>